<dbReference type="OMA" id="QANEKFY"/>
<accession>S3D4S7</accession>
<dbReference type="Proteomes" id="UP000016922">
    <property type="component" value="Unassembled WGS sequence"/>
</dbReference>
<dbReference type="RefSeq" id="XP_008086276.1">
    <property type="nucleotide sequence ID" value="XM_008088085.1"/>
</dbReference>
<dbReference type="HOGENOM" id="CLU_043418_1_0_1"/>
<proteinExistence type="predicted"/>
<gene>
    <name evidence="2" type="ORF">GLAREA_03000</name>
</gene>
<reference evidence="2 3" key="1">
    <citation type="journal article" date="2013" name="BMC Genomics">
        <title>Genomics-driven discovery of the pneumocandin biosynthetic gene cluster in the fungus Glarea lozoyensis.</title>
        <authorList>
            <person name="Chen L."/>
            <person name="Yue Q."/>
            <person name="Zhang X."/>
            <person name="Xiang M."/>
            <person name="Wang C."/>
            <person name="Li S."/>
            <person name="Che Y."/>
            <person name="Ortiz-Lopez F.J."/>
            <person name="Bills G.F."/>
            <person name="Liu X."/>
            <person name="An Z."/>
        </authorList>
    </citation>
    <scope>NUCLEOTIDE SEQUENCE [LARGE SCALE GENOMIC DNA]</scope>
    <source>
        <strain evidence="3">ATCC 20868 / MF5171</strain>
    </source>
</reference>
<keyword evidence="1" id="KW-0472">Membrane</keyword>
<dbReference type="AlphaFoldDB" id="S3D4S7"/>
<evidence type="ECO:0000256" key="1">
    <source>
        <dbReference type="SAM" id="Phobius"/>
    </source>
</evidence>
<organism evidence="2 3">
    <name type="scientific">Glarea lozoyensis (strain ATCC 20868 / MF5171)</name>
    <dbReference type="NCBI Taxonomy" id="1116229"/>
    <lineage>
        <taxon>Eukaryota</taxon>
        <taxon>Fungi</taxon>
        <taxon>Dikarya</taxon>
        <taxon>Ascomycota</taxon>
        <taxon>Pezizomycotina</taxon>
        <taxon>Leotiomycetes</taxon>
        <taxon>Helotiales</taxon>
        <taxon>Helotiaceae</taxon>
        <taxon>Glarea</taxon>
    </lineage>
</organism>
<protein>
    <submittedName>
        <fullName evidence="2">Uncharacterized protein</fullName>
    </submittedName>
</protein>
<feature type="transmembrane region" description="Helical" evidence="1">
    <location>
        <begin position="173"/>
        <end position="196"/>
    </location>
</feature>
<feature type="transmembrane region" description="Helical" evidence="1">
    <location>
        <begin position="240"/>
        <end position="258"/>
    </location>
</feature>
<feature type="transmembrane region" description="Helical" evidence="1">
    <location>
        <begin position="146"/>
        <end position="167"/>
    </location>
</feature>
<dbReference type="PANTHER" id="PTHR32251:SF17">
    <property type="entry name" value="STEROID 5-ALPHA REDUCTASE C-TERMINAL DOMAIN-CONTAINING PROTEIN"/>
    <property type="match status" value="1"/>
</dbReference>
<keyword evidence="1" id="KW-0812">Transmembrane</keyword>
<keyword evidence="3" id="KW-1185">Reference proteome</keyword>
<sequence>MTLTSSLLHLTNFRNPFLKTLLPSVGAAFAIQAAVAVPSILTQSERFYDLSGSLTYISVTALSLYLPALRARAAASLAGKAKPAFPSLIDAFTGKGGQNGLNWRQVVISTAVAIWATRLGSYLFQRVIADGHDSRFDEIKKSPPKFFGAFMIQAVWVSLCIMPVLALNSIPRTALAALPLLGITDIVGLALFAGGLSFEVTADRQKNAWVQAKKNKEHDEDFLTHGLWSKSRHPNYFGESTLWTGIATTAAGVLMSNVGQVGMGLAGTSYGKFLGFALCAVSPAFVTFLLFKVSGIPLSENKYDKRYGDRKDYQKWKKETPMFFPKF</sequence>
<feature type="transmembrane region" description="Helical" evidence="1">
    <location>
        <begin position="270"/>
        <end position="291"/>
    </location>
</feature>
<dbReference type="InterPro" id="IPR010721">
    <property type="entry name" value="UstE-like"/>
</dbReference>
<dbReference type="GeneID" id="19462056"/>
<name>S3D4S7_GLAL2</name>
<dbReference type="GO" id="GO:0016020">
    <property type="term" value="C:membrane"/>
    <property type="evidence" value="ECO:0007669"/>
    <property type="project" value="TreeGrafter"/>
</dbReference>
<evidence type="ECO:0000313" key="2">
    <source>
        <dbReference type="EMBL" id="EPE27086.1"/>
    </source>
</evidence>
<dbReference type="Pfam" id="PF06966">
    <property type="entry name" value="DUF1295"/>
    <property type="match status" value="1"/>
</dbReference>
<dbReference type="eggNOG" id="KOG4650">
    <property type="taxonomic scope" value="Eukaryota"/>
</dbReference>
<dbReference type="EMBL" id="KE145370">
    <property type="protein sequence ID" value="EPE27086.1"/>
    <property type="molecule type" value="Genomic_DNA"/>
</dbReference>
<dbReference type="PANTHER" id="PTHR32251">
    <property type="entry name" value="3-OXO-5-ALPHA-STEROID 4-DEHYDROGENASE"/>
    <property type="match status" value="1"/>
</dbReference>
<feature type="transmembrane region" description="Helical" evidence="1">
    <location>
        <begin position="47"/>
        <end position="66"/>
    </location>
</feature>
<feature type="transmembrane region" description="Helical" evidence="1">
    <location>
        <begin position="21"/>
        <end position="41"/>
    </location>
</feature>
<dbReference type="Gene3D" id="1.20.120.1630">
    <property type="match status" value="1"/>
</dbReference>
<dbReference type="KEGG" id="glz:GLAREA_03000"/>
<keyword evidence="1" id="KW-1133">Transmembrane helix</keyword>
<dbReference type="OrthoDB" id="201504at2759"/>
<dbReference type="PROSITE" id="PS50244">
    <property type="entry name" value="S5A_REDUCTASE"/>
    <property type="match status" value="1"/>
</dbReference>
<evidence type="ECO:0000313" key="3">
    <source>
        <dbReference type="Proteomes" id="UP000016922"/>
    </source>
</evidence>